<organism evidence="1 2">
    <name type="scientific">Prymnesium parvum</name>
    <name type="common">Toxic golden alga</name>
    <dbReference type="NCBI Taxonomy" id="97485"/>
    <lineage>
        <taxon>Eukaryota</taxon>
        <taxon>Haptista</taxon>
        <taxon>Haptophyta</taxon>
        <taxon>Prymnesiophyceae</taxon>
        <taxon>Prymnesiales</taxon>
        <taxon>Prymnesiaceae</taxon>
        <taxon>Prymnesium</taxon>
    </lineage>
</organism>
<accession>A0AB34K4F9</accession>
<gene>
    <name evidence="1" type="ORF">AB1Y20_009006</name>
</gene>
<protein>
    <submittedName>
        <fullName evidence="1">Uncharacterized protein</fullName>
    </submittedName>
</protein>
<evidence type="ECO:0000313" key="2">
    <source>
        <dbReference type="Proteomes" id="UP001515480"/>
    </source>
</evidence>
<dbReference type="EMBL" id="JBGBPQ010000002">
    <property type="protein sequence ID" value="KAL1527620.1"/>
    <property type="molecule type" value="Genomic_DNA"/>
</dbReference>
<proteinExistence type="predicted"/>
<evidence type="ECO:0000313" key="1">
    <source>
        <dbReference type="EMBL" id="KAL1527620.1"/>
    </source>
</evidence>
<reference evidence="1 2" key="1">
    <citation type="journal article" date="2024" name="Science">
        <title>Giant polyketide synthase enzymes in the biosynthesis of giant marine polyether toxins.</title>
        <authorList>
            <person name="Fallon T.R."/>
            <person name="Shende V.V."/>
            <person name="Wierzbicki I.H."/>
            <person name="Pendleton A.L."/>
            <person name="Watervoot N.F."/>
            <person name="Auber R.P."/>
            <person name="Gonzalez D.J."/>
            <person name="Wisecaver J.H."/>
            <person name="Moore B.S."/>
        </authorList>
    </citation>
    <scope>NUCLEOTIDE SEQUENCE [LARGE SCALE GENOMIC DNA]</scope>
    <source>
        <strain evidence="1 2">12B1</strain>
    </source>
</reference>
<dbReference type="Proteomes" id="UP001515480">
    <property type="component" value="Unassembled WGS sequence"/>
</dbReference>
<sequence>MEVGFCDCDLRGFSLQQPTCQHDRWDLPVSNGTHLLITWRPDRRLCGMNVSSYFLDVRTSTPLVNFFMGIFGAFPQDMCDPRGSKARDAVHAADARGRTCSTYPRRCDFGRQTSFELPPALKKVVQTGVQVSTMAYGTISPPGDPAVRSNVTFWCHVYRWRAQGRPRSPPAPSQARWGVGHSTVRVGLQRRGGGELDSSNAMSSAYEEHVRQKAALEPVVLGVSILVFLAARTLRRTFRKVPSAGNSRSTDAAAASGTAWGSLPVLALVEATLPLLVFVVAPFTFVLLARDSSTKDLGLPDPQGAIWNILIPSGNIALIQACCTILLCPSCIEAHGFAEKLLGEHINITPQVYGFLVAFHCLYLVVTCSPSHAPIFHIRS</sequence>
<dbReference type="AlphaFoldDB" id="A0AB34K4F9"/>
<keyword evidence="2" id="KW-1185">Reference proteome</keyword>
<name>A0AB34K4F9_PRYPA</name>
<comment type="caution">
    <text evidence="1">The sequence shown here is derived from an EMBL/GenBank/DDBJ whole genome shotgun (WGS) entry which is preliminary data.</text>
</comment>